<dbReference type="GO" id="GO:0016020">
    <property type="term" value="C:membrane"/>
    <property type="evidence" value="ECO:0000318"/>
    <property type="project" value="GO_Central"/>
</dbReference>
<dbReference type="PANTHER" id="PTHR21780:SF0">
    <property type="entry name" value="TRANSMEMBRANE PROTEIN 209"/>
    <property type="match status" value="1"/>
</dbReference>
<dbReference type="ExpressionAtlas" id="A0A2K3D5U8">
    <property type="expression patterns" value="baseline"/>
</dbReference>
<sequence>MARWNTDPSGANTVVAPVVRTPKAARSVGLDALLTVISVAALNSRSTLVSLLPVPWLRLVFQLLLWLLPLVFSGRALDTLVRWRNSQAAVRVQDNVTGNKRKLYGLAPPPAKVEPLRQRRPFSLTPAREGGAAGAALQRQLTPITPPQRYNGATSATGVLTSTPYSAATGGVGTGGVGSLLGTPQPLGFGDPSRTPLSDPYRRSPAPGYSPGGAVVASPKELNYYFDSLVGGGGGGGGGLGGAGGGAAMASPQQVDMGGGMYGYSMAAGGGAYGGLGGDQDQVPTGTLPIGVQAPMYRMTWMPKKAATVAAADTPTLAPSAPEEVDDFVVSVLRARQDWLELWTERLREWLAGRVLQPLVAAVQGAHEPVNTLLQQFNHTHRLPPLPDVLSDNRGGGGGGGVSGGAAAAVDVDGLVRQLGAMLQQHIAQQPAAATTPKAKELLAAVNRYADLLTVVRGKRPADILPPSPPGYVWARLQQLADSSCLKDFTWNGGSAYGGRPWSPDQLPNDSALVLYLFAAFLDAPGWTFTAPPNTQHEGCTQPLHLGTLTPGARPNAPASAVLTFRPERHGRELDALLGLQLQTSGPLFCYLAAGRLMVLAHYQYVAVFHAILFFLQYHKVRYGGAIGRQHMGDADLGLEGVVQPPPVGAVVALGSRLLGGLGWFA</sequence>
<name>A0A2K3D5U8_CHLRE</name>
<dbReference type="PaxDb" id="3055-EDP03101"/>
<reference evidence="2 3" key="1">
    <citation type="journal article" date="2007" name="Science">
        <title>The Chlamydomonas genome reveals the evolution of key animal and plant functions.</title>
        <authorList>
            <person name="Merchant S.S."/>
            <person name="Prochnik S.E."/>
            <person name="Vallon O."/>
            <person name="Harris E.H."/>
            <person name="Karpowicz S.J."/>
            <person name="Witman G.B."/>
            <person name="Terry A."/>
            <person name="Salamov A."/>
            <person name="Fritz-Laylin L.K."/>
            <person name="Marechal-Drouard L."/>
            <person name="Marshall W.F."/>
            <person name="Qu L.H."/>
            <person name="Nelson D.R."/>
            <person name="Sanderfoot A.A."/>
            <person name="Spalding M.H."/>
            <person name="Kapitonov V.V."/>
            <person name="Ren Q."/>
            <person name="Ferris P."/>
            <person name="Lindquist E."/>
            <person name="Shapiro H."/>
            <person name="Lucas S.M."/>
            <person name="Grimwood J."/>
            <person name="Schmutz J."/>
            <person name="Cardol P."/>
            <person name="Cerutti H."/>
            <person name="Chanfreau G."/>
            <person name="Chen C.L."/>
            <person name="Cognat V."/>
            <person name="Croft M.T."/>
            <person name="Dent R."/>
            <person name="Dutcher S."/>
            <person name="Fernandez E."/>
            <person name="Fukuzawa H."/>
            <person name="Gonzalez-Ballester D."/>
            <person name="Gonzalez-Halphen D."/>
            <person name="Hallmann A."/>
            <person name="Hanikenne M."/>
            <person name="Hippler M."/>
            <person name="Inwood W."/>
            <person name="Jabbari K."/>
            <person name="Kalanon M."/>
            <person name="Kuras R."/>
            <person name="Lefebvre P.A."/>
            <person name="Lemaire S.D."/>
            <person name="Lobanov A.V."/>
            <person name="Lohr M."/>
            <person name="Manuell A."/>
            <person name="Meier I."/>
            <person name="Mets L."/>
            <person name="Mittag M."/>
            <person name="Mittelmeier T."/>
            <person name="Moroney J.V."/>
            <person name="Moseley J."/>
            <person name="Napoli C."/>
            <person name="Nedelcu A.M."/>
            <person name="Niyogi K."/>
            <person name="Novoselov S.V."/>
            <person name="Paulsen I.T."/>
            <person name="Pazour G."/>
            <person name="Purton S."/>
            <person name="Ral J.P."/>
            <person name="Riano-Pachon D.M."/>
            <person name="Riekhof W."/>
            <person name="Rymarquis L."/>
            <person name="Schroda M."/>
            <person name="Stern D."/>
            <person name="Umen J."/>
            <person name="Willows R."/>
            <person name="Wilson N."/>
            <person name="Zimmer S.L."/>
            <person name="Allmer J."/>
            <person name="Balk J."/>
            <person name="Bisova K."/>
            <person name="Chen C.J."/>
            <person name="Elias M."/>
            <person name="Gendler K."/>
            <person name="Hauser C."/>
            <person name="Lamb M.R."/>
            <person name="Ledford H."/>
            <person name="Long J.C."/>
            <person name="Minagawa J."/>
            <person name="Page M.D."/>
            <person name="Pan J."/>
            <person name="Pootakham W."/>
            <person name="Roje S."/>
            <person name="Rose A."/>
            <person name="Stahlberg E."/>
            <person name="Terauchi A.M."/>
            <person name="Yang P."/>
            <person name="Ball S."/>
            <person name="Bowler C."/>
            <person name="Dieckmann C.L."/>
            <person name="Gladyshev V.N."/>
            <person name="Green P."/>
            <person name="Jorgensen R."/>
            <person name="Mayfield S."/>
            <person name="Mueller-Roeber B."/>
            <person name="Rajamani S."/>
            <person name="Sayre R.T."/>
            <person name="Brokstein P."/>
            <person name="Dubchak I."/>
            <person name="Goodstein D."/>
            <person name="Hornick L."/>
            <person name="Huang Y.W."/>
            <person name="Jhaveri J."/>
            <person name="Luo Y."/>
            <person name="Martinez D."/>
            <person name="Ngau W.C."/>
            <person name="Otillar B."/>
            <person name="Poliakov A."/>
            <person name="Porter A."/>
            <person name="Szajkowski L."/>
            <person name="Werner G."/>
            <person name="Zhou K."/>
            <person name="Grigoriev I.V."/>
            <person name="Rokhsar D.S."/>
            <person name="Grossman A.R."/>
        </authorList>
    </citation>
    <scope>NUCLEOTIDE SEQUENCE [LARGE SCALE GENOMIC DNA]</scope>
    <source>
        <strain evidence="3">CC-503</strain>
    </source>
</reference>
<protein>
    <recommendedName>
        <fullName evidence="4">Transmembrane protein</fullName>
    </recommendedName>
</protein>
<dbReference type="Gramene" id="PNW75913">
    <property type="protein sequence ID" value="PNW75913"/>
    <property type="gene ID" value="CHLRE_12g555200v5"/>
</dbReference>
<accession>A0A2K3D5U8</accession>
<dbReference type="OMA" id="WLELWTE"/>
<dbReference type="KEGG" id="cre:CHLRE_12g555200v5"/>
<dbReference type="GeneID" id="5719731"/>
<dbReference type="EMBL" id="CM008973">
    <property type="protein sequence ID" value="PNW75913.1"/>
    <property type="molecule type" value="Genomic_DNA"/>
</dbReference>
<dbReference type="FunCoup" id="A0A2K3D5U8">
    <property type="interactions" value="472"/>
</dbReference>
<dbReference type="OrthoDB" id="509821at2759"/>
<dbReference type="InParanoid" id="A0A2K3D5U8"/>
<evidence type="ECO:0000313" key="2">
    <source>
        <dbReference type="EMBL" id="PNW75913.1"/>
    </source>
</evidence>
<gene>
    <name evidence="2" type="ORF">CHLRE_12g555200v5</name>
</gene>
<feature type="region of interest" description="Disordered" evidence="1">
    <location>
        <begin position="176"/>
        <end position="213"/>
    </location>
</feature>
<dbReference type="RefSeq" id="XP_042918922.1">
    <property type="nucleotide sequence ID" value="XM_043069075.1"/>
</dbReference>
<keyword evidence="3" id="KW-1185">Reference proteome</keyword>
<organism evidence="2 3">
    <name type="scientific">Chlamydomonas reinhardtii</name>
    <name type="common">Chlamydomonas smithii</name>
    <dbReference type="NCBI Taxonomy" id="3055"/>
    <lineage>
        <taxon>Eukaryota</taxon>
        <taxon>Viridiplantae</taxon>
        <taxon>Chlorophyta</taxon>
        <taxon>core chlorophytes</taxon>
        <taxon>Chlorophyceae</taxon>
        <taxon>CS clade</taxon>
        <taxon>Chlamydomonadales</taxon>
        <taxon>Chlamydomonadaceae</taxon>
        <taxon>Chlamydomonas</taxon>
    </lineage>
</organism>
<proteinExistence type="predicted"/>
<evidence type="ECO:0000256" key="1">
    <source>
        <dbReference type="SAM" id="MobiDB-lite"/>
    </source>
</evidence>
<evidence type="ECO:0000313" key="3">
    <source>
        <dbReference type="Proteomes" id="UP000006906"/>
    </source>
</evidence>
<dbReference type="PANTHER" id="PTHR21780">
    <property type="entry name" value="TRANSMEMBRANE PROTEIN 209"/>
    <property type="match status" value="1"/>
</dbReference>
<dbReference type="AlphaFoldDB" id="A0A2K3D5U8"/>
<feature type="region of interest" description="Disordered" evidence="1">
    <location>
        <begin position="127"/>
        <end position="156"/>
    </location>
</feature>
<dbReference type="Pfam" id="PF09786">
    <property type="entry name" value="CytochromB561_N"/>
    <property type="match status" value="1"/>
</dbReference>
<dbReference type="InterPro" id="IPR019176">
    <property type="entry name" value="Cytochrome_B561-rel"/>
</dbReference>
<dbReference type="Proteomes" id="UP000006906">
    <property type="component" value="Chromosome 12"/>
</dbReference>
<evidence type="ECO:0008006" key="4">
    <source>
        <dbReference type="Google" id="ProtNLM"/>
    </source>
</evidence>